<dbReference type="AlphaFoldDB" id="A0A9P1KB44"/>
<name>A0A9P1KB44_9CYAN</name>
<keyword evidence="1" id="KW-0175">Coiled coil</keyword>
<keyword evidence="3" id="KW-1185">Reference proteome</keyword>
<organism evidence="2 3">
    <name type="scientific">Limnospira indica PCC 8005</name>
    <dbReference type="NCBI Taxonomy" id="376219"/>
    <lineage>
        <taxon>Bacteria</taxon>
        <taxon>Bacillati</taxon>
        <taxon>Cyanobacteriota</taxon>
        <taxon>Cyanophyceae</taxon>
        <taxon>Oscillatoriophycideae</taxon>
        <taxon>Oscillatoriales</taxon>
        <taxon>Sirenicapillariaceae</taxon>
        <taxon>Limnospira</taxon>
    </lineage>
</organism>
<evidence type="ECO:0000256" key="1">
    <source>
        <dbReference type="SAM" id="Coils"/>
    </source>
</evidence>
<evidence type="ECO:0000313" key="3">
    <source>
        <dbReference type="Proteomes" id="UP000032946"/>
    </source>
</evidence>
<gene>
    <name evidence="2" type="ORF">ARTHRO_10409</name>
</gene>
<accession>A0A9P1KB44</accession>
<protein>
    <submittedName>
        <fullName evidence="2">Transposase</fullName>
    </submittedName>
</protein>
<dbReference type="Proteomes" id="UP000032946">
    <property type="component" value="Chromosome"/>
</dbReference>
<sequence length="74" mass="8726">MTNAIAETELSVLSQQCLKRRLESAEKLEREVVAWQQERNEKRAQVSWQFTTEDARVTLRHLYPRFEEVSSSSN</sequence>
<reference evidence="2 3" key="1">
    <citation type="submission" date="2014-02" db="EMBL/GenBank/DDBJ databases">
        <authorList>
            <person name="Genoscope - CEA"/>
        </authorList>
    </citation>
    <scope>NUCLEOTIDE SEQUENCE [LARGE SCALE GENOMIC DNA]</scope>
    <source>
        <strain evidence="2 3">PCC 8005</strain>
    </source>
</reference>
<feature type="coiled-coil region" evidence="1">
    <location>
        <begin position="18"/>
        <end position="45"/>
    </location>
</feature>
<dbReference type="EMBL" id="FO818640">
    <property type="protein sequence ID" value="CDM92736.1"/>
    <property type="molecule type" value="Genomic_DNA"/>
</dbReference>
<evidence type="ECO:0000313" key="2">
    <source>
        <dbReference type="EMBL" id="CDM92736.1"/>
    </source>
</evidence>
<proteinExistence type="predicted"/>